<gene>
    <name evidence="13" type="ORF">HETSPECPRED_007698</name>
</gene>
<keyword evidence="6" id="KW-0081">Bacteriolytic enzyme</keyword>
<evidence type="ECO:0000256" key="2">
    <source>
        <dbReference type="ARBA" id="ARBA00004613"/>
    </source>
</evidence>
<keyword evidence="8" id="KW-1015">Disulfide bond</keyword>
<dbReference type="AlphaFoldDB" id="A0A8H3FVB3"/>
<organism evidence="13 14">
    <name type="scientific">Heterodermia speciosa</name>
    <dbReference type="NCBI Taxonomy" id="116794"/>
    <lineage>
        <taxon>Eukaryota</taxon>
        <taxon>Fungi</taxon>
        <taxon>Dikarya</taxon>
        <taxon>Ascomycota</taxon>
        <taxon>Pezizomycotina</taxon>
        <taxon>Lecanoromycetes</taxon>
        <taxon>OSLEUM clade</taxon>
        <taxon>Lecanoromycetidae</taxon>
        <taxon>Caliciales</taxon>
        <taxon>Physciaceae</taxon>
        <taxon>Heterodermia</taxon>
    </lineage>
</organism>
<dbReference type="GO" id="GO:0003796">
    <property type="term" value="F:lysozyme activity"/>
    <property type="evidence" value="ECO:0007669"/>
    <property type="project" value="UniProtKB-EC"/>
</dbReference>
<keyword evidence="9 11" id="KW-0326">Glycosidase</keyword>
<comment type="similarity">
    <text evidence="3 11">Belongs to the glycosyl hydrolase 25 family.</text>
</comment>
<dbReference type="Gene3D" id="3.20.20.80">
    <property type="entry name" value="Glycosidases"/>
    <property type="match status" value="1"/>
</dbReference>
<dbReference type="InterPro" id="IPR008270">
    <property type="entry name" value="Glyco_hydro_25_AS"/>
</dbReference>
<keyword evidence="12" id="KW-0732">Signal</keyword>
<comment type="caution">
    <text evidence="13">The sequence shown here is derived from an EMBL/GenBank/DDBJ whole genome shotgun (WGS) entry which is preliminary data.</text>
</comment>
<comment type="subcellular location">
    <subcellularLocation>
        <location evidence="2">Secreted</location>
    </subcellularLocation>
</comment>
<dbReference type="Pfam" id="PF01183">
    <property type="entry name" value="Glyco_hydro_25"/>
    <property type="match status" value="1"/>
</dbReference>
<dbReference type="EMBL" id="CAJPDS010000056">
    <property type="protein sequence ID" value="CAF9930720.1"/>
    <property type="molecule type" value="Genomic_DNA"/>
</dbReference>
<evidence type="ECO:0000256" key="10">
    <source>
        <dbReference type="ARBA" id="ARBA00055588"/>
    </source>
</evidence>
<dbReference type="GO" id="GO:0031640">
    <property type="term" value="P:killing of cells of another organism"/>
    <property type="evidence" value="ECO:0007669"/>
    <property type="project" value="UniProtKB-KW"/>
</dbReference>
<keyword evidence="7 11" id="KW-0378">Hydrolase</keyword>
<dbReference type="SMART" id="SM00641">
    <property type="entry name" value="Glyco_25"/>
    <property type="match status" value="1"/>
</dbReference>
<dbReference type="GO" id="GO:0016052">
    <property type="term" value="P:carbohydrate catabolic process"/>
    <property type="evidence" value="ECO:0007669"/>
    <property type="project" value="TreeGrafter"/>
</dbReference>
<evidence type="ECO:0000256" key="7">
    <source>
        <dbReference type="ARBA" id="ARBA00022801"/>
    </source>
</evidence>
<dbReference type="GO" id="GO:0005576">
    <property type="term" value="C:extracellular region"/>
    <property type="evidence" value="ECO:0007669"/>
    <property type="project" value="UniProtKB-SubCell"/>
</dbReference>
<protein>
    <recommendedName>
        <fullName evidence="11">Lysozyme</fullName>
        <ecNumber evidence="11">3.2.1.17</ecNumber>
    </recommendedName>
</protein>
<feature type="signal peptide" evidence="12">
    <location>
        <begin position="1"/>
        <end position="19"/>
    </location>
</feature>
<keyword evidence="4" id="KW-0964">Secreted</keyword>
<dbReference type="SUPFAM" id="SSF51445">
    <property type="entry name" value="(Trans)glycosidases"/>
    <property type="match status" value="1"/>
</dbReference>
<evidence type="ECO:0000313" key="13">
    <source>
        <dbReference type="EMBL" id="CAF9930720.1"/>
    </source>
</evidence>
<proteinExistence type="inferred from homology"/>
<name>A0A8H3FVB3_9LECA</name>
<comment type="function">
    <text evidence="10">This enzyme has both lysozyme (acetylmuramidase) and diacetylmuramidase activities.</text>
</comment>
<keyword evidence="14" id="KW-1185">Reference proteome</keyword>
<dbReference type="EC" id="3.2.1.17" evidence="11"/>
<reference evidence="13" key="1">
    <citation type="submission" date="2021-03" db="EMBL/GenBank/DDBJ databases">
        <authorList>
            <person name="Tagirdzhanova G."/>
        </authorList>
    </citation>
    <scope>NUCLEOTIDE SEQUENCE</scope>
</reference>
<comment type="catalytic activity">
    <reaction evidence="1 11">
        <text>Hydrolysis of (1-&gt;4)-beta-linkages between N-acetylmuramic acid and N-acetyl-D-glucosamine residues in a peptidoglycan and between N-acetyl-D-glucosamine residues in chitodextrins.</text>
        <dbReference type="EC" id="3.2.1.17"/>
    </reaction>
</comment>
<dbReference type="OrthoDB" id="6590422at2759"/>
<evidence type="ECO:0000256" key="12">
    <source>
        <dbReference type="SAM" id="SignalP"/>
    </source>
</evidence>
<dbReference type="PANTHER" id="PTHR34135">
    <property type="entry name" value="LYSOZYME"/>
    <property type="match status" value="1"/>
</dbReference>
<sequence>MKLPLLSLLPFLSLPLTHTAPLSPELEKRSTVQGFDISHYQGTVDFKSAYNSGARFVIIKATEGTTYTDPSFSSHYTGATSASLIRGGYHFARPSSSSGASQANFFLAHGGGWSADGITLPGMLDIEYNPSGATCYGLSAAAMVSWIADFVDTYHAKTGRWPLIYSTNGWWVECTGNSARFSGTSPLVLARYGSSPGTIPGGWPYQTIWQNADTYTYGGDSDIFNGALSQLKKLATG</sequence>
<feature type="chain" id="PRO_5034053379" description="Lysozyme" evidence="12">
    <location>
        <begin position="20"/>
        <end position="237"/>
    </location>
</feature>
<dbReference type="InterPro" id="IPR018077">
    <property type="entry name" value="Glyco_hydro_fam25_subgr"/>
</dbReference>
<dbReference type="GO" id="GO:0009253">
    <property type="term" value="P:peptidoglycan catabolic process"/>
    <property type="evidence" value="ECO:0007669"/>
    <property type="project" value="InterPro"/>
</dbReference>
<dbReference type="CDD" id="cd06412">
    <property type="entry name" value="GH25_CH-type"/>
    <property type="match status" value="1"/>
</dbReference>
<evidence type="ECO:0000256" key="8">
    <source>
        <dbReference type="ARBA" id="ARBA00023157"/>
    </source>
</evidence>
<dbReference type="GO" id="GO:0042742">
    <property type="term" value="P:defense response to bacterium"/>
    <property type="evidence" value="ECO:0007669"/>
    <property type="project" value="UniProtKB-KW"/>
</dbReference>
<dbReference type="PANTHER" id="PTHR34135:SF2">
    <property type="entry name" value="LYSOZYME"/>
    <property type="match status" value="1"/>
</dbReference>
<dbReference type="PROSITE" id="PS00953">
    <property type="entry name" value="GLYCOSYL_HYDROL_F25_1"/>
    <property type="match status" value="1"/>
</dbReference>
<dbReference type="FunFam" id="3.20.20.80:FF:000060">
    <property type="entry name" value="Lysozyme M1"/>
    <property type="match status" value="1"/>
</dbReference>
<evidence type="ECO:0000256" key="9">
    <source>
        <dbReference type="ARBA" id="ARBA00023295"/>
    </source>
</evidence>
<dbReference type="InterPro" id="IPR002053">
    <property type="entry name" value="Glyco_hydro_25"/>
</dbReference>
<dbReference type="GO" id="GO:0016998">
    <property type="term" value="P:cell wall macromolecule catabolic process"/>
    <property type="evidence" value="ECO:0007669"/>
    <property type="project" value="InterPro"/>
</dbReference>
<evidence type="ECO:0000256" key="5">
    <source>
        <dbReference type="ARBA" id="ARBA00022529"/>
    </source>
</evidence>
<evidence type="ECO:0000256" key="3">
    <source>
        <dbReference type="ARBA" id="ARBA00010646"/>
    </source>
</evidence>
<keyword evidence="5" id="KW-0929">Antimicrobial</keyword>
<evidence type="ECO:0000313" key="14">
    <source>
        <dbReference type="Proteomes" id="UP000664521"/>
    </source>
</evidence>
<evidence type="ECO:0000256" key="11">
    <source>
        <dbReference type="RuleBase" id="RU361176"/>
    </source>
</evidence>
<accession>A0A8H3FVB3</accession>
<dbReference type="InterPro" id="IPR017853">
    <property type="entry name" value="GH"/>
</dbReference>
<evidence type="ECO:0000256" key="6">
    <source>
        <dbReference type="ARBA" id="ARBA00022638"/>
    </source>
</evidence>
<evidence type="ECO:0000256" key="1">
    <source>
        <dbReference type="ARBA" id="ARBA00000632"/>
    </source>
</evidence>
<evidence type="ECO:0000256" key="4">
    <source>
        <dbReference type="ARBA" id="ARBA00022525"/>
    </source>
</evidence>
<dbReference type="PROSITE" id="PS51904">
    <property type="entry name" value="GLYCOSYL_HYDROL_F25_2"/>
    <property type="match status" value="1"/>
</dbReference>
<dbReference type="Proteomes" id="UP000664521">
    <property type="component" value="Unassembled WGS sequence"/>
</dbReference>